<dbReference type="GO" id="GO:0031415">
    <property type="term" value="C:NatA complex"/>
    <property type="evidence" value="ECO:0007669"/>
    <property type="project" value="TreeGrafter"/>
</dbReference>
<dbReference type="InterPro" id="IPR000182">
    <property type="entry name" value="GNAT_dom"/>
</dbReference>
<dbReference type="RefSeq" id="WP_109727742.1">
    <property type="nucleotide sequence ID" value="NZ_QGDI01000014.1"/>
</dbReference>
<dbReference type="InterPro" id="IPR016181">
    <property type="entry name" value="Acyl_CoA_acyltransferase"/>
</dbReference>
<dbReference type="SUPFAM" id="SSF55729">
    <property type="entry name" value="Acyl-CoA N-acyltransferases (Nat)"/>
    <property type="match status" value="1"/>
</dbReference>
<name>A0A315XUL7_RUMFL</name>
<dbReference type="AlphaFoldDB" id="A0A315XUL7"/>
<feature type="domain" description="N-acetyltransferase" evidence="3">
    <location>
        <begin position="3"/>
        <end position="154"/>
    </location>
</feature>
<keyword evidence="1 4" id="KW-0808">Transferase</keyword>
<dbReference type="Gene3D" id="3.40.630.30">
    <property type="match status" value="1"/>
</dbReference>
<dbReference type="PANTHER" id="PTHR42919">
    <property type="entry name" value="N-ALPHA-ACETYLTRANSFERASE"/>
    <property type="match status" value="1"/>
</dbReference>
<dbReference type="InterPro" id="IPR051556">
    <property type="entry name" value="N-term/lysine_N-AcTrnsfr"/>
</dbReference>
<proteinExistence type="predicted"/>
<dbReference type="GO" id="GO:0016747">
    <property type="term" value="F:acyltransferase activity, transferring groups other than amino-acyl groups"/>
    <property type="evidence" value="ECO:0007669"/>
    <property type="project" value="InterPro"/>
</dbReference>
<keyword evidence="2" id="KW-0012">Acyltransferase</keyword>
<evidence type="ECO:0000256" key="1">
    <source>
        <dbReference type="ARBA" id="ARBA00022679"/>
    </source>
</evidence>
<accession>A0A315XUL7</accession>
<evidence type="ECO:0000313" key="4">
    <source>
        <dbReference type="EMBL" id="PWJ10421.1"/>
    </source>
</evidence>
<dbReference type="PROSITE" id="PS51186">
    <property type="entry name" value="GNAT"/>
    <property type="match status" value="1"/>
</dbReference>
<dbReference type="Proteomes" id="UP000245720">
    <property type="component" value="Unassembled WGS sequence"/>
</dbReference>
<evidence type="ECO:0000259" key="3">
    <source>
        <dbReference type="PROSITE" id="PS51186"/>
    </source>
</evidence>
<dbReference type="Pfam" id="PF00583">
    <property type="entry name" value="Acetyltransf_1"/>
    <property type="match status" value="1"/>
</dbReference>
<sequence>MKIEYRKAETEDAEMLVNIYNASFYSDYRRFGACPGYGKTIEMMEASIRDNPKYIILCDNKPVGCVSCKMQEMRVYEITCLCIVPEYQGKGIGTQAVRFVKTLYEDWEKITLVTPVDKKENVKFYTEKCGFRIVSTETDGNVELARFVLEKQISTAE</sequence>
<reference evidence="4 5" key="1">
    <citation type="submission" date="2018-05" db="EMBL/GenBank/DDBJ databases">
        <title>The Hungate 1000. A catalogue of reference genomes from the rumen microbiome.</title>
        <authorList>
            <person name="Kelly W."/>
        </authorList>
    </citation>
    <scope>NUCLEOTIDE SEQUENCE [LARGE SCALE GENOMIC DNA]</scope>
    <source>
        <strain evidence="4 5">SAb67</strain>
    </source>
</reference>
<evidence type="ECO:0000256" key="2">
    <source>
        <dbReference type="ARBA" id="ARBA00023315"/>
    </source>
</evidence>
<gene>
    <name evidence="4" type="ORF">IE37_03063</name>
</gene>
<comment type="caution">
    <text evidence="4">The sequence shown here is derived from an EMBL/GenBank/DDBJ whole genome shotgun (WGS) entry which is preliminary data.</text>
</comment>
<evidence type="ECO:0000313" key="5">
    <source>
        <dbReference type="Proteomes" id="UP000245720"/>
    </source>
</evidence>
<organism evidence="4 5">
    <name type="scientific">Ruminococcus flavefaciens</name>
    <dbReference type="NCBI Taxonomy" id="1265"/>
    <lineage>
        <taxon>Bacteria</taxon>
        <taxon>Bacillati</taxon>
        <taxon>Bacillota</taxon>
        <taxon>Clostridia</taxon>
        <taxon>Eubacteriales</taxon>
        <taxon>Oscillospiraceae</taxon>
        <taxon>Ruminococcus</taxon>
    </lineage>
</organism>
<dbReference type="GO" id="GO:0007064">
    <property type="term" value="P:mitotic sister chromatid cohesion"/>
    <property type="evidence" value="ECO:0007669"/>
    <property type="project" value="TreeGrafter"/>
</dbReference>
<protein>
    <submittedName>
        <fullName evidence="4">Acetyltransferase (GNAT) family protein</fullName>
    </submittedName>
</protein>
<dbReference type="PANTHER" id="PTHR42919:SF8">
    <property type="entry name" value="N-ALPHA-ACETYLTRANSFERASE 50"/>
    <property type="match status" value="1"/>
</dbReference>
<dbReference type="CDD" id="cd04301">
    <property type="entry name" value="NAT_SF"/>
    <property type="match status" value="1"/>
</dbReference>
<dbReference type="EMBL" id="QGDI01000014">
    <property type="protein sequence ID" value="PWJ10421.1"/>
    <property type="molecule type" value="Genomic_DNA"/>
</dbReference>
<dbReference type="OrthoDB" id="9786032at2"/>